<dbReference type="AlphaFoldDB" id="A0A0F6W9M9"/>
<dbReference type="RefSeq" id="WP_053237847.1">
    <property type="nucleotide sequence ID" value="NZ_CP011125.1"/>
</dbReference>
<proteinExistence type="predicted"/>
<protein>
    <recommendedName>
        <fullName evidence="3">Lipoprotein</fullName>
    </recommendedName>
</protein>
<evidence type="ECO:0000313" key="2">
    <source>
        <dbReference type="Proteomes" id="UP000034883"/>
    </source>
</evidence>
<sequence length="134" mass="13978">MRIQLAPIVCLLALVACGNDDTEADRVGVAAECTVAADCPVIECDVEPCPVLACLTQFAGGYCGIADCTADVDCPEGSACVAHDDGRNYCFRLCANKPECNLRRSADVEANCSSSVDFVEPQSLRACVPPSSGI</sequence>
<dbReference type="EMBL" id="CP011125">
    <property type="protein sequence ID" value="AKF10930.1"/>
    <property type="molecule type" value="Genomic_DNA"/>
</dbReference>
<organism evidence="1 2">
    <name type="scientific">Sandaracinus amylolyticus</name>
    <dbReference type="NCBI Taxonomy" id="927083"/>
    <lineage>
        <taxon>Bacteria</taxon>
        <taxon>Pseudomonadati</taxon>
        <taxon>Myxococcota</taxon>
        <taxon>Polyangia</taxon>
        <taxon>Polyangiales</taxon>
        <taxon>Sandaracinaceae</taxon>
        <taxon>Sandaracinus</taxon>
    </lineage>
</organism>
<keyword evidence="2" id="KW-1185">Reference proteome</keyword>
<dbReference type="KEGG" id="samy:DB32_008079"/>
<dbReference type="PROSITE" id="PS51257">
    <property type="entry name" value="PROKAR_LIPOPROTEIN"/>
    <property type="match status" value="1"/>
</dbReference>
<dbReference type="Proteomes" id="UP000034883">
    <property type="component" value="Chromosome"/>
</dbReference>
<accession>A0A0F6W9M9</accession>
<dbReference type="STRING" id="927083.DB32_008079"/>
<gene>
    <name evidence="1" type="ORF">DB32_008079</name>
</gene>
<name>A0A0F6W9M9_9BACT</name>
<evidence type="ECO:0000313" key="1">
    <source>
        <dbReference type="EMBL" id="AKF10930.1"/>
    </source>
</evidence>
<reference evidence="1 2" key="1">
    <citation type="submission" date="2015-03" db="EMBL/GenBank/DDBJ databases">
        <title>Genome assembly of Sandaracinus amylolyticus DSM 53668.</title>
        <authorList>
            <person name="Sharma G."/>
            <person name="Subramanian S."/>
        </authorList>
    </citation>
    <scope>NUCLEOTIDE SEQUENCE [LARGE SCALE GENOMIC DNA]</scope>
    <source>
        <strain evidence="1 2">DSM 53668</strain>
    </source>
</reference>
<evidence type="ECO:0008006" key="3">
    <source>
        <dbReference type="Google" id="ProtNLM"/>
    </source>
</evidence>